<dbReference type="Proteomes" id="UP001153269">
    <property type="component" value="Unassembled WGS sequence"/>
</dbReference>
<evidence type="ECO:0000313" key="1">
    <source>
        <dbReference type="EMBL" id="CAB1446650.1"/>
    </source>
</evidence>
<sequence length="132" mass="14760">MSGCQQCVVRTVGGLDPRVKLSWRSVRGRSANDLWYQEVRNHQTAEQICNLSAVMNRGRLQPRLPPQAQMDESGLEGRRALLSDVHCSRTCTALGRALLSDVHCSQTCTSTLNSSRRYLQELDVSNQNVRSS</sequence>
<comment type="caution">
    <text evidence="1">The sequence shown here is derived from an EMBL/GenBank/DDBJ whole genome shotgun (WGS) entry which is preliminary data.</text>
</comment>
<reference evidence="1" key="1">
    <citation type="submission" date="2020-03" db="EMBL/GenBank/DDBJ databases">
        <authorList>
            <person name="Weist P."/>
        </authorList>
    </citation>
    <scope>NUCLEOTIDE SEQUENCE</scope>
</reference>
<dbReference type="AlphaFoldDB" id="A0A9N7VBQ3"/>
<gene>
    <name evidence="1" type="ORF">PLEPLA_LOCUS34374</name>
</gene>
<protein>
    <submittedName>
        <fullName evidence="1">Uncharacterized protein</fullName>
    </submittedName>
</protein>
<keyword evidence="2" id="KW-1185">Reference proteome</keyword>
<dbReference type="EMBL" id="CADEAL010003923">
    <property type="protein sequence ID" value="CAB1446650.1"/>
    <property type="molecule type" value="Genomic_DNA"/>
</dbReference>
<organism evidence="1 2">
    <name type="scientific">Pleuronectes platessa</name>
    <name type="common">European plaice</name>
    <dbReference type="NCBI Taxonomy" id="8262"/>
    <lineage>
        <taxon>Eukaryota</taxon>
        <taxon>Metazoa</taxon>
        <taxon>Chordata</taxon>
        <taxon>Craniata</taxon>
        <taxon>Vertebrata</taxon>
        <taxon>Euteleostomi</taxon>
        <taxon>Actinopterygii</taxon>
        <taxon>Neopterygii</taxon>
        <taxon>Teleostei</taxon>
        <taxon>Neoteleostei</taxon>
        <taxon>Acanthomorphata</taxon>
        <taxon>Carangaria</taxon>
        <taxon>Pleuronectiformes</taxon>
        <taxon>Pleuronectoidei</taxon>
        <taxon>Pleuronectidae</taxon>
        <taxon>Pleuronectes</taxon>
    </lineage>
</organism>
<name>A0A9N7VBQ3_PLEPL</name>
<proteinExistence type="predicted"/>
<evidence type="ECO:0000313" key="2">
    <source>
        <dbReference type="Proteomes" id="UP001153269"/>
    </source>
</evidence>
<accession>A0A9N7VBQ3</accession>